<evidence type="ECO:0000256" key="2">
    <source>
        <dbReference type="SAM" id="Phobius"/>
    </source>
</evidence>
<reference evidence="3" key="1">
    <citation type="journal article" date="2014" name="Genome Biol. Evol.">
        <title>Pangenome evidence for extensive interdomain horizontal transfer affecting lineage core and shell genes in uncultured planktonic thaumarchaeota and euryarchaeota.</title>
        <authorList>
            <person name="Deschamps P."/>
            <person name="Zivanovic Y."/>
            <person name="Moreira D."/>
            <person name="Rodriguez-Valera F."/>
            <person name="Lopez-Garcia P."/>
        </authorList>
    </citation>
    <scope>NUCLEOTIDE SEQUENCE</scope>
</reference>
<dbReference type="Gene3D" id="4.10.1080.10">
    <property type="entry name" value="TSP type-3 repeat"/>
    <property type="match status" value="3"/>
</dbReference>
<feature type="compositionally biased region" description="Acidic residues" evidence="1">
    <location>
        <begin position="747"/>
        <end position="763"/>
    </location>
</feature>
<keyword evidence="2" id="KW-0812">Transmembrane</keyword>
<dbReference type="GO" id="GO:0005509">
    <property type="term" value="F:calcium ion binding"/>
    <property type="evidence" value="ECO:0007669"/>
    <property type="project" value="InterPro"/>
</dbReference>
<dbReference type="PANTHER" id="PTHR35580:SF1">
    <property type="entry name" value="PHYTASE-LIKE DOMAIN-CONTAINING PROTEIN"/>
    <property type="match status" value="1"/>
</dbReference>
<feature type="compositionally biased region" description="Acidic residues" evidence="1">
    <location>
        <begin position="779"/>
        <end position="805"/>
    </location>
</feature>
<feature type="region of interest" description="Disordered" evidence="1">
    <location>
        <begin position="654"/>
        <end position="821"/>
    </location>
</feature>
<keyword evidence="2" id="KW-1133">Transmembrane helix</keyword>
<dbReference type="InterPro" id="IPR028974">
    <property type="entry name" value="TSP_type-3_rpt"/>
</dbReference>
<organism evidence="3">
    <name type="scientific">uncultured marine group II/III euryarchaeote AD1000_16_A02</name>
    <dbReference type="NCBI Taxonomy" id="1457730"/>
    <lineage>
        <taxon>Archaea</taxon>
        <taxon>Methanobacteriati</taxon>
        <taxon>Methanobacteriota</taxon>
        <taxon>environmental samples</taxon>
    </lineage>
</organism>
<feature type="transmembrane region" description="Helical" evidence="2">
    <location>
        <begin position="961"/>
        <end position="979"/>
    </location>
</feature>
<protein>
    <submittedName>
        <fullName evidence="3">Inorganic pyrophosphatase</fullName>
    </submittedName>
</protein>
<feature type="compositionally biased region" description="Acidic residues" evidence="1">
    <location>
        <begin position="898"/>
        <end position="907"/>
    </location>
</feature>
<keyword evidence="2" id="KW-0472">Membrane</keyword>
<evidence type="ECO:0000256" key="1">
    <source>
        <dbReference type="SAM" id="MobiDB-lite"/>
    </source>
</evidence>
<evidence type="ECO:0000313" key="3">
    <source>
        <dbReference type="EMBL" id="AIE91778.1"/>
    </source>
</evidence>
<sequence>MLWGTSIAGSSSTDSVEALEMDAFGNTYVCGYFYNNARFGNINLQAMGSTDGFVGKISPSGTWLWVEKMGGSSSDYCYDIDVDDGGNVSITGSFYSQATFGSNTFSSQGSYDLFVAKLDTNGTWLWAIKGGGSSSDWGHGVAMDNNGNVYATGYFYTSGTIYFGSTTIPGYTYDDAYVAKINSAGNVEWAHRMYGSYYQRGRGIDVNDNGEIAVVGEFSYWMTPEGTGGNCGQLSPSYQSSNYYRVFITKYTSSGNCVWAKWAGYESSYQSYGEDVVIDNSGEISLTGRFSYRMQFSGTWIYAYQQSSNWDCFVAQYSNSGTALWAQNVGGSSTDYCWAIDLDESSGNLTIVGDYHSSTAWFGNTYITSVGSPDAFYATLVNQGGSWTWDTIHHFGGSSSDYGRAVAVRNGTIAYGGYFHSNAYDDANSITMSSIGGGDGWVVVYGTDSDGDGVGDGTDVFPNDPSQWFDRDGDGFGDNLTGFQGDDCPDIFGNSTGAGYFGCIDNDGDGWPDTIDHLPTDPTQWEDTDGDGFGNNPNGTTPDGCPMMWGNSWRDQYGCLDLDGDGQSVLNDRFPSQPTQWNDSDGDSMGDNWADGSWNSTRKAHWPGMWVAGAYSPDPSPLDWDNDGFEDGGIDSSIPPFDDCEYEVGDSWQNLIGCPDSDGDGWADIEDAVPDNPSQNDDADGDGFGDNSNGTEVDACPNRDGNSTIDRFGCPDNDGDGLSNDNDDCPTVAGLPSNGCPDRDGDGYVDEAEESNEPVDDCPDTFGTSFEDQYGCIDSDGDGYSDDGDPFPEDETQWEDSDGDGYGDNPAGTNPDDCPARWGNSSLGGLLGCEDWDGDGYSDSVDPFPQNGSMWSDLDGDGYADQPNTNMSDDCPNKVGNSSVFMFGCPDMDGDGIPDSWDWDIDGDGYSNSDEVRSDPVSNPLDPNSVPVDADNDGRADDVAESELAQSALLQDSVGKVITGAVLLLVIFSIGMIGISMTSTSRSRKLFEKMEGELRTSEGFQGLADLEDELDEALRAGSIAGSQGMLLRHNIDERRAELEEELRISQQAEWWAQMGQQQQQQGGWYPTEGQAQWYAGQYDQQAYDQQQGHGQQ</sequence>
<dbReference type="EMBL" id="KF900349">
    <property type="protein sequence ID" value="AIE91778.1"/>
    <property type="molecule type" value="Genomic_DNA"/>
</dbReference>
<dbReference type="AlphaFoldDB" id="A0A075FKJ7"/>
<dbReference type="PANTHER" id="PTHR35580">
    <property type="entry name" value="CELL SURFACE GLYCOPROTEIN (S-LAYER PROTEIN)-LIKE PROTEIN"/>
    <property type="match status" value="1"/>
</dbReference>
<proteinExistence type="predicted"/>
<dbReference type="InterPro" id="IPR052918">
    <property type="entry name" value="Motility_Chemotaxis_Reg"/>
</dbReference>
<name>A0A075FKJ7_9EURY</name>
<feature type="compositionally biased region" description="Acidic residues" evidence="1">
    <location>
        <begin position="661"/>
        <end position="673"/>
    </location>
</feature>
<accession>A0A075FKJ7</accession>
<feature type="region of interest" description="Disordered" evidence="1">
    <location>
        <begin position="898"/>
        <end position="943"/>
    </location>
</feature>